<evidence type="ECO:0000313" key="3">
    <source>
        <dbReference type="EMBL" id="MBR7824922.1"/>
    </source>
</evidence>
<feature type="region of interest" description="Disordered" evidence="1">
    <location>
        <begin position="1"/>
        <end position="111"/>
    </location>
</feature>
<gene>
    <name evidence="3" type="ORF">KDK95_01275</name>
</gene>
<feature type="transmembrane region" description="Helical" evidence="2">
    <location>
        <begin position="123"/>
        <end position="144"/>
    </location>
</feature>
<comment type="caution">
    <text evidence="3">The sequence shown here is derived from an EMBL/GenBank/DDBJ whole genome shotgun (WGS) entry which is preliminary data.</text>
</comment>
<evidence type="ECO:0000313" key="4">
    <source>
        <dbReference type="Proteomes" id="UP000676325"/>
    </source>
</evidence>
<feature type="compositionally biased region" description="Low complexity" evidence="1">
    <location>
        <begin position="16"/>
        <end position="44"/>
    </location>
</feature>
<keyword evidence="2" id="KW-1133">Transmembrane helix</keyword>
<dbReference type="RefSeq" id="WP_212516075.1">
    <property type="nucleotide sequence ID" value="NZ_JAGSOH010000002.1"/>
</dbReference>
<dbReference type="AlphaFoldDB" id="A0A941IGR2"/>
<accession>A0A941IGR2</accession>
<sequence length="338" mass="34244">MSWGEPQQPPYDPRNPYGQQQQPYQQGDQPQQGQPGAPSGWGQPSNSGSGYTQPMPDQGNPYGQPQQPQQQNPFGAPGQPYGQQQYGQPYGQSYGQPYGQPTYGQPAYTGFPAPPPKKGNATFVALLVGGLVVVGGGIAAAVVLTGNHSSNPVAGPTASVSIGTTGSAGASSSASATTGSTKLTAPTGVQGLTLLSNSVAQQDLSSMKTSLAADAELYPDPVLAAYNDGGGSDVTTILVDQAMSDLSSTDQTELTSSGSAANVVSQIMTGAGVSNAQTETTDASDGALSCGTKDESGTNVTICVWYDQSTFGTLQYLDGTTPSTAAPVADAMRAAAES</sequence>
<evidence type="ECO:0000256" key="2">
    <source>
        <dbReference type="SAM" id="Phobius"/>
    </source>
</evidence>
<keyword evidence="4" id="KW-1185">Reference proteome</keyword>
<dbReference type="Proteomes" id="UP000676325">
    <property type="component" value="Unassembled WGS sequence"/>
</dbReference>
<organism evidence="3 4">
    <name type="scientific">Actinospica acidithermotolerans</name>
    <dbReference type="NCBI Taxonomy" id="2828514"/>
    <lineage>
        <taxon>Bacteria</taxon>
        <taxon>Bacillati</taxon>
        <taxon>Actinomycetota</taxon>
        <taxon>Actinomycetes</taxon>
        <taxon>Catenulisporales</taxon>
        <taxon>Actinospicaceae</taxon>
        <taxon>Actinospica</taxon>
    </lineage>
</organism>
<keyword evidence="2" id="KW-0472">Membrane</keyword>
<name>A0A941IGR2_9ACTN</name>
<reference evidence="3" key="1">
    <citation type="submission" date="2021-04" db="EMBL/GenBank/DDBJ databases">
        <title>Genome based classification of Actinospica acidithermotolerans sp. nov., an actinobacterium isolated from an Indonesian hot spring.</title>
        <authorList>
            <person name="Kusuma A.B."/>
            <person name="Putra K.E."/>
            <person name="Nafisah S."/>
            <person name="Loh J."/>
            <person name="Nouioui I."/>
            <person name="Goodfellow M."/>
        </authorList>
    </citation>
    <scope>NUCLEOTIDE SEQUENCE</scope>
    <source>
        <strain evidence="3">MGRD01-02</strain>
    </source>
</reference>
<protein>
    <submittedName>
        <fullName evidence="3">Uncharacterized protein</fullName>
    </submittedName>
</protein>
<feature type="compositionally biased region" description="Low complexity" evidence="1">
    <location>
        <begin position="56"/>
        <end position="106"/>
    </location>
</feature>
<evidence type="ECO:0000256" key="1">
    <source>
        <dbReference type="SAM" id="MobiDB-lite"/>
    </source>
</evidence>
<proteinExistence type="predicted"/>
<keyword evidence="2" id="KW-0812">Transmembrane</keyword>
<dbReference type="EMBL" id="JAGSOH010000002">
    <property type="protein sequence ID" value="MBR7824922.1"/>
    <property type="molecule type" value="Genomic_DNA"/>
</dbReference>